<name>A1HR04_9FIRM</name>
<reference evidence="2 3" key="2">
    <citation type="submission" date="2007-01" db="EMBL/GenBank/DDBJ databases">
        <title>Sequencing of the draft genome and assembly of Thermosinus carboxydivorans Nor1.</title>
        <authorList>
            <consortium name="US DOE Joint Genome Institute (JGI-PGF)"/>
            <person name="Copeland A."/>
            <person name="Lucas S."/>
            <person name="Lapidus A."/>
            <person name="Barry K."/>
            <person name="Glavina del Rio T."/>
            <person name="Dalin E."/>
            <person name="Tice H."/>
            <person name="Bruce D."/>
            <person name="Pitluck S."/>
            <person name="Richardson P."/>
        </authorList>
    </citation>
    <scope>NUCLEOTIDE SEQUENCE [LARGE SCALE GENOMIC DNA]</scope>
    <source>
        <strain evidence="2 3">Nor1</strain>
    </source>
</reference>
<feature type="transmembrane region" description="Helical" evidence="1">
    <location>
        <begin position="12"/>
        <end position="33"/>
    </location>
</feature>
<reference evidence="2 3" key="1">
    <citation type="submission" date="2007-01" db="EMBL/GenBank/DDBJ databases">
        <title>Annotation of the draft genome assembly of Thermosinus carboxydivorans Nor1.</title>
        <authorList>
            <consortium name="US DOE Joint Genome Institute (JGI-ORNL)"/>
            <person name="Larimer F."/>
            <person name="Land M."/>
            <person name="Hauser L."/>
        </authorList>
    </citation>
    <scope>NUCLEOTIDE SEQUENCE [LARGE SCALE GENOMIC DNA]</scope>
    <source>
        <strain evidence="2 3">Nor1</strain>
    </source>
</reference>
<evidence type="ECO:0000313" key="3">
    <source>
        <dbReference type="Proteomes" id="UP000005139"/>
    </source>
</evidence>
<gene>
    <name evidence="2" type="ORF">TcarDRAFT_1247</name>
</gene>
<dbReference type="AlphaFoldDB" id="A1HR04"/>
<comment type="caution">
    <text evidence="2">The sequence shown here is derived from an EMBL/GenBank/DDBJ whole genome shotgun (WGS) entry which is preliminary data.</text>
</comment>
<evidence type="ECO:0000313" key="2">
    <source>
        <dbReference type="EMBL" id="EAX47512.1"/>
    </source>
</evidence>
<dbReference type="RefSeq" id="WP_007289463.1">
    <property type="nucleotide sequence ID" value="NZ_AAWL01000009.1"/>
</dbReference>
<accession>A1HR04</accession>
<dbReference type="Proteomes" id="UP000005139">
    <property type="component" value="Unassembled WGS sequence"/>
</dbReference>
<dbReference type="EMBL" id="AAWL01000009">
    <property type="protein sequence ID" value="EAX47512.1"/>
    <property type="molecule type" value="Genomic_DNA"/>
</dbReference>
<keyword evidence="1" id="KW-0472">Membrane</keyword>
<keyword evidence="1" id="KW-0812">Transmembrane</keyword>
<dbReference type="eggNOG" id="ENOG5033FZ9">
    <property type="taxonomic scope" value="Bacteria"/>
</dbReference>
<organism evidence="2 3">
    <name type="scientific">Thermosinus carboxydivorans Nor1</name>
    <dbReference type="NCBI Taxonomy" id="401526"/>
    <lineage>
        <taxon>Bacteria</taxon>
        <taxon>Bacillati</taxon>
        <taxon>Bacillota</taxon>
        <taxon>Negativicutes</taxon>
        <taxon>Selenomonadales</taxon>
        <taxon>Sporomusaceae</taxon>
        <taxon>Thermosinus</taxon>
    </lineage>
</organism>
<keyword evidence="1" id="KW-1133">Transmembrane helix</keyword>
<keyword evidence="3" id="KW-1185">Reference proteome</keyword>
<dbReference type="OrthoDB" id="1681756at2"/>
<proteinExistence type="predicted"/>
<protein>
    <submittedName>
        <fullName evidence="2">Uncharacterized protein</fullName>
    </submittedName>
</protein>
<sequence length="168" mass="19225" precursor="true">MLVRLSVADAKVILRGLLVMLAVIIAGVSAAEYQMNNMTQQRNFVQAVNIRREHGGYEVYLFGQVTNFSALYPLGKIKTAGGDVIFEYNSTRLALPTVVYLDLNKVVYWLKIWRNQFIDEAIKTKRDLEWYIAMLRPYLVLAGQLMREWCEWLAGLFKPLSGFSLPGE</sequence>
<evidence type="ECO:0000256" key="1">
    <source>
        <dbReference type="SAM" id="Phobius"/>
    </source>
</evidence>